<reference evidence="3" key="1">
    <citation type="submission" date="2021-02" db="EMBL/GenBank/DDBJ databases">
        <authorList>
            <person name="Nowell W R."/>
        </authorList>
    </citation>
    <scope>NUCLEOTIDE SEQUENCE</scope>
</reference>
<dbReference type="Pfam" id="PF00630">
    <property type="entry name" value="Filamin"/>
    <property type="match status" value="1"/>
</dbReference>
<proteinExistence type="predicted"/>
<dbReference type="InterPro" id="IPR017868">
    <property type="entry name" value="Filamin/ABP280_repeat-like"/>
</dbReference>
<dbReference type="EMBL" id="CAJOBI010233434">
    <property type="protein sequence ID" value="CAF5069769.1"/>
    <property type="molecule type" value="Genomic_DNA"/>
</dbReference>
<dbReference type="AlphaFoldDB" id="A0A8S3EC22"/>
<dbReference type="PANTHER" id="PTHR38537:SF8">
    <property type="entry name" value="FILAMIN-A"/>
    <property type="match status" value="1"/>
</dbReference>
<keyword evidence="1" id="KW-0677">Repeat</keyword>
<evidence type="ECO:0000256" key="2">
    <source>
        <dbReference type="PROSITE-ProRule" id="PRU00087"/>
    </source>
</evidence>
<evidence type="ECO:0000313" key="4">
    <source>
        <dbReference type="Proteomes" id="UP000676336"/>
    </source>
</evidence>
<gene>
    <name evidence="3" type="ORF">SMN809_LOCUS60226</name>
</gene>
<dbReference type="PROSITE" id="PS50194">
    <property type="entry name" value="FILAMIN_REPEAT"/>
    <property type="match status" value="1"/>
</dbReference>
<feature type="non-terminal residue" evidence="3">
    <location>
        <position position="54"/>
    </location>
</feature>
<dbReference type="InterPro" id="IPR014756">
    <property type="entry name" value="Ig_E-set"/>
</dbReference>
<name>A0A8S3EC22_9BILA</name>
<dbReference type="GO" id="GO:0051015">
    <property type="term" value="F:actin filament binding"/>
    <property type="evidence" value="ECO:0007669"/>
    <property type="project" value="InterPro"/>
</dbReference>
<dbReference type="Proteomes" id="UP000676336">
    <property type="component" value="Unassembled WGS sequence"/>
</dbReference>
<accession>A0A8S3EC22</accession>
<dbReference type="Gene3D" id="2.60.40.10">
    <property type="entry name" value="Immunoglobulins"/>
    <property type="match status" value="1"/>
</dbReference>
<comment type="caution">
    <text evidence="3">The sequence shown here is derived from an EMBL/GenBank/DDBJ whole genome shotgun (WGS) entry which is preliminary data.</text>
</comment>
<organism evidence="3 4">
    <name type="scientific">Rotaria magnacalcarata</name>
    <dbReference type="NCBI Taxonomy" id="392030"/>
    <lineage>
        <taxon>Eukaryota</taxon>
        <taxon>Metazoa</taxon>
        <taxon>Spiralia</taxon>
        <taxon>Gnathifera</taxon>
        <taxon>Rotifera</taxon>
        <taxon>Eurotatoria</taxon>
        <taxon>Bdelloidea</taxon>
        <taxon>Philodinida</taxon>
        <taxon>Philodinidae</taxon>
        <taxon>Rotaria</taxon>
    </lineage>
</organism>
<evidence type="ECO:0000256" key="1">
    <source>
        <dbReference type="ARBA" id="ARBA00022737"/>
    </source>
</evidence>
<dbReference type="InterPro" id="IPR013783">
    <property type="entry name" value="Ig-like_fold"/>
</dbReference>
<feature type="repeat" description="Filamin" evidence="2">
    <location>
        <begin position="1"/>
        <end position="54"/>
    </location>
</feature>
<dbReference type="GO" id="GO:0030036">
    <property type="term" value="P:actin cytoskeleton organization"/>
    <property type="evidence" value="ECO:0007669"/>
    <property type="project" value="InterPro"/>
</dbReference>
<sequence>MSIGYGGLSLSIEGPSKADIECHDNEDGSCLVTYRPTEPGVYIVNVKFADKHVP</sequence>
<dbReference type="PANTHER" id="PTHR38537">
    <property type="entry name" value="JITTERBUG, ISOFORM N"/>
    <property type="match status" value="1"/>
</dbReference>
<evidence type="ECO:0000313" key="3">
    <source>
        <dbReference type="EMBL" id="CAF5069769.1"/>
    </source>
</evidence>
<protein>
    <submittedName>
        <fullName evidence="3">Uncharacterized protein</fullName>
    </submittedName>
</protein>
<dbReference type="SUPFAM" id="SSF81296">
    <property type="entry name" value="E set domains"/>
    <property type="match status" value="1"/>
</dbReference>
<dbReference type="InterPro" id="IPR044801">
    <property type="entry name" value="Filamin"/>
</dbReference>